<evidence type="ECO:0000256" key="3">
    <source>
        <dbReference type="ARBA" id="ARBA00022989"/>
    </source>
</evidence>
<dbReference type="EMBL" id="MUJZ01051593">
    <property type="protein sequence ID" value="OTF73436.1"/>
    <property type="molecule type" value="Genomic_DNA"/>
</dbReference>
<dbReference type="InterPro" id="IPR009688">
    <property type="entry name" value="FAM210A/B-like_dom"/>
</dbReference>
<keyword evidence="2 6" id="KW-0812">Transmembrane</keyword>
<comment type="caution">
    <text evidence="8">The sequence shown here is derived from an EMBL/GenBank/DDBJ whole genome shotgun (WGS) entry which is preliminary data.</text>
</comment>
<evidence type="ECO:0000256" key="5">
    <source>
        <dbReference type="ARBA" id="ARBA00023136"/>
    </source>
</evidence>
<reference evidence="8 9" key="1">
    <citation type="submission" date="2017-03" db="EMBL/GenBank/DDBJ databases">
        <title>Genome Survey of Euroglyphus maynei.</title>
        <authorList>
            <person name="Arlian L.G."/>
            <person name="Morgan M.S."/>
            <person name="Rider S.D."/>
        </authorList>
    </citation>
    <scope>NUCLEOTIDE SEQUENCE [LARGE SCALE GENOMIC DNA]</scope>
    <source>
        <strain evidence="8">Arlian Lab</strain>
        <tissue evidence="8">Whole body</tissue>
    </source>
</reference>
<name>A0A1Y3B1C8_EURMA</name>
<evidence type="ECO:0000256" key="1">
    <source>
        <dbReference type="ARBA" id="ARBA00004167"/>
    </source>
</evidence>
<dbReference type="Pfam" id="PF06916">
    <property type="entry name" value="FAM210A-B_dom"/>
    <property type="match status" value="1"/>
</dbReference>
<feature type="domain" description="DUF1279" evidence="7">
    <location>
        <begin position="115"/>
        <end position="208"/>
    </location>
</feature>
<proteinExistence type="predicted"/>
<protein>
    <submittedName>
        <fullName evidence="8">DUF1279 domain containing protein</fullName>
    </submittedName>
</protein>
<dbReference type="OrthoDB" id="5874039at2759"/>
<dbReference type="AlphaFoldDB" id="A0A1Y3B1C8"/>
<dbReference type="Proteomes" id="UP000194236">
    <property type="component" value="Unassembled WGS sequence"/>
</dbReference>
<dbReference type="PANTHER" id="PTHR21377">
    <property type="entry name" value="PROTEIN FAM210B, MITOCHONDRIAL"/>
    <property type="match status" value="1"/>
</dbReference>
<organism evidence="8 9">
    <name type="scientific">Euroglyphus maynei</name>
    <name type="common">Mayne's house dust mite</name>
    <dbReference type="NCBI Taxonomy" id="6958"/>
    <lineage>
        <taxon>Eukaryota</taxon>
        <taxon>Metazoa</taxon>
        <taxon>Ecdysozoa</taxon>
        <taxon>Arthropoda</taxon>
        <taxon>Chelicerata</taxon>
        <taxon>Arachnida</taxon>
        <taxon>Acari</taxon>
        <taxon>Acariformes</taxon>
        <taxon>Sarcoptiformes</taxon>
        <taxon>Astigmata</taxon>
        <taxon>Psoroptidia</taxon>
        <taxon>Analgoidea</taxon>
        <taxon>Pyroglyphidae</taxon>
        <taxon>Pyroglyphinae</taxon>
        <taxon>Euroglyphus</taxon>
    </lineage>
</organism>
<keyword evidence="5 6" id="KW-0472">Membrane</keyword>
<keyword evidence="3 6" id="KW-1133">Transmembrane helix</keyword>
<dbReference type="GO" id="GO:0016020">
    <property type="term" value="C:membrane"/>
    <property type="evidence" value="ECO:0007669"/>
    <property type="project" value="UniProtKB-SubCell"/>
</dbReference>
<comment type="subcellular location">
    <subcellularLocation>
        <location evidence="1">Membrane</location>
        <topology evidence="1">Single-pass membrane protein</topology>
    </subcellularLocation>
</comment>
<accession>A0A1Y3B1C8</accession>
<keyword evidence="9" id="KW-1185">Reference proteome</keyword>
<dbReference type="GO" id="GO:0005739">
    <property type="term" value="C:mitochondrion"/>
    <property type="evidence" value="ECO:0007669"/>
    <property type="project" value="TreeGrafter"/>
</dbReference>
<evidence type="ECO:0000259" key="7">
    <source>
        <dbReference type="Pfam" id="PF06916"/>
    </source>
</evidence>
<gene>
    <name evidence="8" type="ORF">BLA29_007682</name>
</gene>
<feature type="transmembrane region" description="Helical" evidence="6">
    <location>
        <begin position="122"/>
        <end position="144"/>
    </location>
</feature>
<evidence type="ECO:0000256" key="2">
    <source>
        <dbReference type="ARBA" id="ARBA00022692"/>
    </source>
</evidence>
<dbReference type="PANTHER" id="PTHR21377:SF1">
    <property type="entry name" value="PROTEIN FAM210A"/>
    <property type="match status" value="1"/>
</dbReference>
<evidence type="ECO:0000313" key="8">
    <source>
        <dbReference type="EMBL" id="OTF73436.1"/>
    </source>
</evidence>
<dbReference type="InterPro" id="IPR045866">
    <property type="entry name" value="FAM210A/B-like"/>
</dbReference>
<evidence type="ECO:0000256" key="6">
    <source>
        <dbReference type="SAM" id="Phobius"/>
    </source>
</evidence>
<keyword evidence="4" id="KW-0175">Coiled coil</keyword>
<evidence type="ECO:0000313" key="9">
    <source>
        <dbReference type="Proteomes" id="UP000194236"/>
    </source>
</evidence>
<evidence type="ECO:0000256" key="4">
    <source>
        <dbReference type="ARBA" id="ARBA00023054"/>
    </source>
</evidence>
<sequence>MSLICNVIIRSTIISANKLPTNHLPRLIIDTFNRKFPSNTKRLTTTKFSIQEYCSRYNVILGKNVNYCRRNQSLLSNQRNSFGTQKFKDKLEINHKPTPKNEWAELMKLSLIKRLNVMLKKYWYIAIPFHCINCAVWFVSFFLLAQFGMNGAAVINWAKPYIVDSSICPQFMKDLFEKDADKLGSVAIALLLYKLATPGRYATTVFGTVYLLRYMLKKGVLVKTANEQLSSVRNSYISHAVNRNIQKQRERIMKQMRKQTGKMRSKHR</sequence>